<dbReference type="GO" id="GO:0005576">
    <property type="term" value="C:extracellular region"/>
    <property type="evidence" value="ECO:0007669"/>
    <property type="project" value="UniProtKB-SubCell"/>
</dbReference>
<dbReference type="GO" id="GO:0005764">
    <property type="term" value="C:lysosome"/>
    <property type="evidence" value="ECO:0007669"/>
    <property type="project" value="UniProtKB-SubCell"/>
</dbReference>
<evidence type="ECO:0000256" key="1">
    <source>
        <dbReference type="ARBA" id="ARBA00005679"/>
    </source>
</evidence>
<dbReference type="Proteomes" id="UP000515140">
    <property type="component" value="Unplaced"/>
</dbReference>
<gene>
    <name evidence="10" type="primary">IFI30</name>
</gene>
<dbReference type="PANTHER" id="PTHR13234">
    <property type="entry name" value="GAMMA-INTERFERON INDUCIBLE LYSOSOMAL THIOL REDUCTASE GILT"/>
    <property type="match status" value="1"/>
</dbReference>
<dbReference type="GO" id="GO:0002376">
    <property type="term" value="P:immune system process"/>
    <property type="evidence" value="ECO:0007669"/>
    <property type="project" value="UniProtKB-KW"/>
</dbReference>
<reference evidence="10" key="1">
    <citation type="submission" date="2025-08" db="UniProtKB">
        <authorList>
            <consortium name="RefSeq"/>
        </authorList>
    </citation>
    <scope>IDENTIFICATION</scope>
    <source>
        <tissue evidence="10">Spleen</tissue>
    </source>
</reference>
<feature type="chain" id="PRO_5027551091" description="Gamma-interferon-inducible lysosomal thiol reductase" evidence="8">
    <location>
        <begin position="25"/>
        <end position="265"/>
    </location>
</feature>
<accession>A0A6P5M970</accession>
<dbReference type="PANTHER" id="PTHR13234:SF8">
    <property type="entry name" value="GAMMA-INTERFERON-INDUCIBLE LYSOSOMAL THIOL REDUCTASE"/>
    <property type="match status" value="1"/>
</dbReference>
<dbReference type="AlphaFoldDB" id="A0A6P5M970"/>
<name>A0A6P5M970_PHACI</name>
<dbReference type="Pfam" id="PF03227">
    <property type="entry name" value="GILT"/>
    <property type="match status" value="1"/>
</dbReference>
<dbReference type="CTD" id="10437"/>
<evidence type="ECO:0000256" key="5">
    <source>
        <dbReference type="ARBA" id="ARBA00023180"/>
    </source>
</evidence>
<dbReference type="KEGG" id="pcw:110223502"/>
<evidence type="ECO:0000256" key="2">
    <source>
        <dbReference type="ARBA" id="ARBA00011615"/>
    </source>
</evidence>
<evidence type="ECO:0000256" key="6">
    <source>
        <dbReference type="ARBA" id="ARBA00059163"/>
    </source>
</evidence>
<keyword evidence="7" id="KW-0560">Oxidoreductase</keyword>
<sequence length="265" mass="29955">MTARAPLASLLFLLLLVHVVPSQAWSLRQPELHRKSQPTTPVCTQPVYNWCSSWENSRICEAEKECSALWRPSAVQPVSVQLFYEALCPACRDFLSLLLFPTWALLGDNVMNVTLVPFGNAQEKEVNGTWEFTCQHGELECELNMEQTCVLYLLGKEFPNAFAVINCMMSTADPETSLEPCLKVYAPKTSVAEVMKCARGPQGKEMMHQNAMLTDHLSPPHTYTPWILVNEDHLEDPTQLLNTVCQKYQGEMPEACKRNTFSITR</sequence>
<evidence type="ECO:0000256" key="4">
    <source>
        <dbReference type="ARBA" id="ARBA00022729"/>
    </source>
</evidence>
<dbReference type="GO" id="GO:0016671">
    <property type="term" value="F:oxidoreductase activity, acting on a sulfur group of donors, disulfide as acceptor"/>
    <property type="evidence" value="ECO:0007669"/>
    <property type="project" value="UniProtKB-UniRule"/>
</dbReference>
<feature type="signal peptide" evidence="8">
    <location>
        <begin position="1"/>
        <end position="24"/>
    </location>
</feature>
<dbReference type="InParanoid" id="A0A6P5M970"/>
<evidence type="ECO:0000256" key="7">
    <source>
        <dbReference type="RuleBase" id="RU369109"/>
    </source>
</evidence>
<keyword evidence="7" id="KW-0458">Lysosome</keyword>
<organism evidence="9 10">
    <name type="scientific">Phascolarctos cinereus</name>
    <name type="common">Koala</name>
    <dbReference type="NCBI Taxonomy" id="38626"/>
    <lineage>
        <taxon>Eukaryota</taxon>
        <taxon>Metazoa</taxon>
        <taxon>Chordata</taxon>
        <taxon>Craniata</taxon>
        <taxon>Vertebrata</taxon>
        <taxon>Euteleostomi</taxon>
        <taxon>Mammalia</taxon>
        <taxon>Metatheria</taxon>
        <taxon>Diprotodontia</taxon>
        <taxon>Phascolarctidae</taxon>
        <taxon>Phascolarctos</taxon>
    </lineage>
</organism>
<keyword evidence="7" id="KW-0676">Redox-active center</keyword>
<comment type="similarity">
    <text evidence="1 7">Belongs to the GILT family.</text>
</comment>
<dbReference type="FunCoup" id="A0A6P5M970">
    <property type="interactions" value="397"/>
</dbReference>
<protein>
    <recommendedName>
        <fullName evidence="7">Gamma-interferon-inducible lysosomal thiol reductase</fullName>
        <ecNumber evidence="7">1.8.-.-</ecNumber>
    </recommendedName>
    <alternativeName>
        <fullName evidence="7">Gamma-interferon-inducible protein IP-30</fullName>
    </alternativeName>
</protein>
<dbReference type="RefSeq" id="XP_020864741.1">
    <property type="nucleotide sequence ID" value="XM_021009082.1"/>
</dbReference>
<dbReference type="GeneID" id="110223502"/>
<dbReference type="EC" id="1.8.-.-" evidence="7"/>
<comment type="subunit">
    <text evidence="2 7">Dimer; disulfide-linked.</text>
</comment>
<keyword evidence="3 7" id="KW-0964">Secreted</keyword>
<dbReference type="InterPro" id="IPR004911">
    <property type="entry name" value="Interferon-induced_GILT"/>
</dbReference>
<keyword evidence="7" id="KW-0391">Immunity</keyword>
<keyword evidence="9" id="KW-1185">Reference proteome</keyword>
<comment type="function">
    <text evidence="6">Lysosomal thiol reductase that can reduce protein disulfide bonds. May facilitate the complete unfolding of proteins destined for lysosomal degradation. Plays an important role in antigen processing. Facilitates the generation of MHC class II-restricted epitodes from disulfide bond-containing antigen by the endocytic reduction of disulfide bonds. Also facilitates MHC class I-restricted recognition of exogenous antigens containing disulfide bonds by CD8+ T-cells or crosspresentation.</text>
</comment>
<evidence type="ECO:0000256" key="3">
    <source>
        <dbReference type="ARBA" id="ARBA00022525"/>
    </source>
</evidence>
<comment type="function">
    <text evidence="7">Lysosomal thiol reductase that can reduce protein disulfide bonds. Facilitates the complete unfolding of proteins destined for lysosomal degradation. Plays an important role in antigen processing.</text>
</comment>
<evidence type="ECO:0000313" key="10">
    <source>
        <dbReference type="RefSeq" id="XP_020864741.1"/>
    </source>
</evidence>
<comment type="subcellular location">
    <subcellularLocation>
        <location evidence="7">Secreted</location>
    </subcellularLocation>
    <subcellularLocation>
        <location evidence="7">Lysosome</location>
    </subcellularLocation>
</comment>
<keyword evidence="4 7" id="KW-0732">Signal</keyword>
<keyword evidence="5 7" id="KW-0325">Glycoprotein</keyword>
<proteinExistence type="inferred from homology"/>
<evidence type="ECO:0000313" key="9">
    <source>
        <dbReference type="Proteomes" id="UP000515140"/>
    </source>
</evidence>
<keyword evidence="7" id="KW-1015">Disulfide bond</keyword>
<evidence type="ECO:0000256" key="8">
    <source>
        <dbReference type="SAM" id="SignalP"/>
    </source>
</evidence>